<dbReference type="EMBL" id="CAMPGE010007894">
    <property type="protein sequence ID" value="CAI2366812.1"/>
    <property type="molecule type" value="Genomic_DNA"/>
</dbReference>
<feature type="compositionally biased region" description="Basic and acidic residues" evidence="2">
    <location>
        <begin position="320"/>
        <end position="361"/>
    </location>
</feature>
<dbReference type="GO" id="GO:0045111">
    <property type="term" value="C:intermediate filament cytoskeleton"/>
    <property type="evidence" value="ECO:0007669"/>
    <property type="project" value="TreeGrafter"/>
</dbReference>
<dbReference type="PANTHER" id="PTHR14332:SF3">
    <property type="entry name" value="DISRUPTED IN SCHIZOPHRENIA 1 PROTEIN"/>
    <property type="match status" value="1"/>
</dbReference>
<feature type="region of interest" description="Disordered" evidence="2">
    <location>
        <begin position="1"/>
        <end position="373"/>
    </location>
</feature>
<feature type="coiled-coil region" evidence="1">
    <location>
        <begin position="538"/>
        <end position="685"/>
    </location>
</feature>
<name>A0AAD1UDF9_EUPCR</name>
<evidence type="ECO:0000256" key="1">
    <source>
        <dbReference type="SAM" id="Coils"/>
    </source>
</evidence>
<feature type="compositionally biased region" description="Polar residues" evidence="2">
    <location>
        <begin position="1154"/>
        <end position="1165"/>
    </location>
</feature>
<gene>
    <name evidence="3" type="ORF">ECRASSUSDP1_LOCUS8086</name>
</gene>
<feature type="compositionally biased region" description="Basic and acidic residues" evidence="2">
    <location>
        <begin position="216"/>
        <end position="234"/>
    </location>
</feature>
<feature type="compositionally biased region" description="Acidic residues" evidence="2">
    <location>
        <begin position="921"/>
        <end position="930"/>
    </location>
</feature>
<dbReference type="AlphaFoldDB" id="A0AAD1UDF9"/>
<evidence type="ECO:0000313" key="3">
    <source>
        <dbReference type="EMBL" id="CAI2366812.1"/>
    </source>
</evidence>
<feature type="compositionally biased region" description="Basic and acidic residues" evidence="2">
    <location>
        <begin position="904"/>
        <end position="920"/>
    </location>
</feature>
<organism evidence="3 4">
    <name type="scientific">Euplotes crassus</name>
    <dbReference type="NCBI Taxonomy" id="5936"/>
    <lineage>
        <taxon>Eukaryota</taxon>
        <taxon>Sar</taxon>
        <taxon>Alveolata</taxon>
        <taxon>Ciliophora</taxon>
        <taxon>Intramacronucleata</taxon>
        <taxon>Spirotrichea</taxon>
        <taxon>Hypotrichia</taxon>
        <taxon>Euplotida</taxon>
        <taxon>Euplotidae</taxon>
        <taxon>Moneuplotes</taxon>
    </lineage>
</organism>
<feature type="compositionally biased region" description="Basic and acidic residues" evidence="2">
    <location>
        <begin position="977"/>
        <end position="1009"/>
    </location>
</feature>
<feature type="compositionally biased region" description="Polar residues" evidence="2">
    <location>
        <begin position="104"/>
        <end position="141"/>
    </location>
</feature>
<proteinExistence type="predicted"/>
<feature type="compositionally biased region" description="Polar residues" evidence="2">
    <location>
        <begin position="65"/>
        <end position="75"/>
    </location>
</feature>
<comment type="caution">
    <text evidence="3">The sequence shown here is derived from an EMBL/GenBank/DDBJ whole genome shotgun (WGS) entry which is preliminary data.</text>
</comment>
<feature type="compositionally biased region" description="Basic and acidic residues" evidence="2">
    <location>
        <begin position="269"/>
        <end position="291"/>
    </location>
</feature>
<feature type="compositionally biased region" description="Basic and acidic residues" evidence="2">
    <location>
        <begin position="1020"/>
        <end position="1037"/>
    </location>
</feature>
<dbReference type="InterPro" id="IPR026081">
    <property type="entry name" value="DISC1"/>
</dbReference>
<accession>A0AAD1UDF9</accession>
<dbReference type="GO" id="GO:0005874">
    <property type="term" value="C:microtubule"/>
    <property type="evidence" value="ECO:0007669"/>
    <property type="project" value="TreeGrafter"/>
</dbReference>
<feature type="compositionally biased region" description="Basic and acidic residues" evidence="2">
    <location>
        <begin position="938"/>
        <end position="948"/>
    </location>
</feature>
<feature type="compositionally biased region" description="Basic and acidic residues" evidence="2">
    <location>
        <begin position="1105"/>
        <end position="1131"/>
    </location>
</feature>
<feature type="compositionally biased region" description="Polar residues" evidence="2">
    <location>
        <begin position="240"/>
        <end position="264"/>
    </location>
</feature>
<feature type="compositionally biased region" description="Acidic residues" evidence="2">
    <location>
        <begin position="1010"/>
        <end position="1019"/>
    </location>
</feature>
<feature type="region of interest" description="Disordered" evidence="2">
    <location>
        <begin position="412"/>
        <end position="445"/>
    </location>
</feature>
<feature type="compositionally biased region" description="Basic and acidic residues" evidence="2">
    <location>
        <begin position="1046"/>
        <end position="1064"/>
    </location>
</feature>
<feature type="compositionally biased region" description="Polar residues" evidence="2">
    <location>
        <begin position="188"/>
        <end position="215"/>
    </location>
</feature>
<feature type="compositionally biased region" description="Polar residues" evidence="2">
    <location>
        <begin position="1084"/>
        <end position="1094"/>
    </location>
</feature>
<keyword evidence="1" id="KW-0175">Coiled coil</keyword>
<feature type="region of interest" description="Disordered" evidence="2">
    <location>
        <begin position="870"/>
        <end position="1183"/>
    </location>
</feature>
<sequence>MSLWGLFGGNKKTTKPKGTIQVPPAEDQKKPEIPVTVQNQEPAPVIESKPPAQTQGNNEMFGGMNMSTNTSQPKQDPNAYNPPNLFAGLNMSSSMNSGPSPASDTSTGITIKQGSGSSVFGSQPQGVSQPQAQNATLNFGPNQVIPPTPQPISLSGTQPGAQPGAQPGGQPMGVFSSDPNSIFFGMQPNKSFENNNSSVEAINTSTDLPQTTIEQTVEKDVKEDHSNTADDSSKEFANISRISQNEPSDTYNPPNLFENLNVSSPAPPVKEEKTKLVEKPPVEKVTPKKEGFWNSYKKKTPTQETPKKGKESPKSIPDFVVKEEKVQTPAKSESDRSREEQKKNKHDTSEKEAEIERHIYSSEEEEDDFTLEQPPETMVNFVKSLSVNKKFKNYHEQTIDALEKQMQKWRSLKEKRDEEKKLQQRIKDNEEKLDEASRAEDFDTAEEIQKQIDKDMQKIQSITRLMLDLDKQRFELEKKLAKIKEEEELEHSRNIEKLIELESKHRMEVNIFEKTEEQNISDIKKGIRSKEIRIQETGKDLDKKLEETQRKLEEFNEKCKENAREHIEERDGIEQEIQQIDQEIEELERKLKEKRDAKAALETKRASTLKEIRKANEEYEADIDYLEETLEKYNNKITKNNNKQAKLDDQKKELEEKEKQVQIKLEEYQEKIDKINEHIENTKKRVSKREKFKSKKKKIINYYEDKQEEFRDIVTRLEKIDLKELEEEVQVLEEGLDNSISKLSDLEAAIDQLNSDKKTLAQKKKFKEAKRVKETLELKIKDQEMTKKWMEEATITKEKAEEKMVKAKKTLKKLAAKKLNEEEELREYEFRILLVKKKELQHTLEEAEGVKGYEDIFKILDKEIKDMQERYGFTSTEDSDNEEEEKSESEKEKSDLDSSIASEKTPEKTSEKDEEEKVQSESEEEPEDKPEFDFTSMSKEELNAEKDNLATLVNDLEEKMNTAAEEDDFDEAERLEEEQSKCAKKLQALEEFLKNYQDDVEETSDKQGTPEEENQEEPDQVDKEQVNEEQEESKIENVGDLENKDDEERSQKSKGDSRPEKSQDSNDDQVEMSIVKNISEAEETAQTNSTPNSIEQKEFEEDEKEGEKSKEDEKSKEEEKSKEVEKVKEEAQVNEPTTQAQPAAMSLDMFEIGMQNTPPVSSETPSDNKEEPEEEYTPPVLPM</sequence>
<evidence type="ECO:0000256" key="2">
    <source>
        <dbReference type="SAM" id="MobiDB-lite"/>
    </source>
</evidence>
<feature type="compositionally biased region" description="Acidic residues" evidence="2">
    <location>
        <begin position="877"/>
        <end position="887"/>
    </location>
</feature>
<protein>
    <submittedName>
        <fullName evidence="3">Uncharacterized protein</fullName>
    </submittedName>
</protein>
<feature type="compositionally biased region" description="Acidic residues" evidence="2">
    <location>
        <begin position="964"/>
        <end position="976"/>
    </location>
</feature>
<evidence type="ECO:0000313" key="4">
    <source>
        <dbReference type="Proteomes" id="UP001295684"/>
    </source>
</evidence>
<reference evidence="3" key="1">
    <citation type="submission" date="2023-07" db="EMBL/GenBank/DDBJ databases">
        <authorList>
            <consortium name="AG Swart"/>
            <person name="Singh M."/>
            <person name="Singh A."/>
            <person name="Seah K."/>
            <person name="Emmerich C."/>
        </authorList>
    </citation>
    <scope>NUCLEOTIDE SEQUENCE</scope>
    <source>
        <strain evidence="3">DP1</strain>
    </source>
</reference>
<dbReference type="Proteomes" id="UP001295684">
    <property type="component" value="Unassembled WGS sequence"/>
</dbReference>
<keyword evidence="4" id="KW-1185">Reference proteome</keyword>
<dbReference type="PANTHER" id="PTHR14332">
    <property type="entry name" value="DISRUPTED IN SCHIZOPHRENIA 1 PROTEIN"/>
    <property type="match status" value="1"/>
</dbReference>
<dbReference type="GO" id="GO:0005815">
    <property type="term" value="C:microtubule organizing center"/>
    <property type="evidence" value="ECO:0007669"/>
    <property type="project" value="TreeGrafter"/>
</dbReference>
<feature type="compositionally biased region" description="Low complexity" evidence="2">
    <location>
        <begin position="87"/>
        <end position="103"/>
    </location>
</feature>